<keyword evidence="16" id="KW-1185">Reference proteome</keyword>
<evidence type="ECO:0000259" key="13">
    <source>
        <dbReference type="Pfam" id="PF00593"/>
    </source>
</evidence>
<evidence type="ECO:0000259" key="14">
    <source>
        <dbReference type="Pfam" id="PF07715"/>
    </source>
</evidence>
<reference evidence="16" key="1">
    <citation type="submission" date="2016-10" db="EMBL/GenBank/DDBJ databases">
        <authorList>
            <person name="Varghese N."/>
            <person name="Submissions S."/>
        </authorList>
    </citation>
    <scope>NUCLEOTIDE SEQUENCE [LARGE SCALE GENOMIC DNA]</scope>
    <source>
        <strain evidence="16">CGMCC 1.11014</strain>
    </source>
</reference>
<dbReference type="RefSeq" id="WP_093559799.1">
    <property type="nucleotide sequence ID" value="NZ_FPBO01000041.1"/>
</dbReference>
<keyword evidence="8" id="KW-0675">Receptor</keyword>
<keyword evidence="12" id="KW-0732">Signal</keyword>
<dbReference type="Gene3D" id="2.40.170.20">
    <property type="entry name" value="TonB-dependent receptor, beta-barrel domain"/>
    <property type="match status" value="1"/>
</dbReference>
<dbReference type="PANTHER" id="PTHR30069">
    <property type="entry name" value="TONB-DEPENDENT OUTER MEMBRANE RECEPTOR"/>
    <property type="match status" value="1"/>
</dbReference>
<feature type="chain" id="PRO_5011471090" evidence="12">
    <location>
        <begin position="23"/>
        <end position="636"/>
    </location>
</feature>
<dbReference type="GO" id="GO:0015344">
    <property type="term" value="F:siderophore uptake transmembrane transporter activity"/>
    <property type="evidence" value="ECO:0007669"/>
    <property type="project" value="TreeGrafter"/>
</dbReference>
<dbReference type="PANTHER" id="PTHR30069:SF27">
    <property type="entry name" value="BLL4766 PROTEIN"/>
    <property type="match status" value="1"/>
</dbReference>
<dbReference type="PROSITE" id="PS52016">
    <property type="entry name" value="TONB_DEPENDENT_REC_3"/>
    <property type="match status" value="1"/>
</dbReference>
<dbReference type="InterPro" id="IPR037066">
    <property type="entry name" value="Plug_dom_sf"/>
</dbReference>
<evidence type="ECO:0000256" key="1">
    <source>
        <dbReference type="ARBA" id="ARBA00004571"/>
    </source>
</evidence>
<keyword evidence="3 10" id="KW-0813">Transport</keyword>
<evidence type="ECO:0000256" key="3">
    <source>
        <dbReference type="ARBA" id="ARBA00022448"/>
    </source>
</evidence>
<dbReference type="GO" id="GO:0044718">
    <property type="term" value="P:siderophore transmembrane transport"/>
    <property type="evidence" value="ECO:0007669"/>
    <property type="project" value="TreeGrafter"/>
</dbReference>
<evidence type="ECO:0000256" key="4">
    <source>
        <dbReference type="ARBA" id="ARBA00022452"/>
    </source>
</evidence>
<organism evidence="15 16">
    <name type="scientific">Pseudoduganella namucuonensis</name>
    <dbReference type="NCBI Taxonomy" id="1035707"/>
    <lineage>
        <taxon>Bacteria</taxon>
        <taxon>Pseudomonadati</taxon>
        <taxon>Pseudomonadota</taxon>
        <taxon>Betaproteobacteria</taxon>
        <taxon>Burkholderiales</taxon>
        <taxon>Oxalobacteraceae</taxon>
        <taxon>Telluria group</taxon>
        <taxon>Pseudoduganella</taxon>
    </lineage>
</organism>
<evidence type="ECO:0000256" key="10">
    <source>
        <dbReference type="PROSITE-ProRule" id="PRU01360"/>
    </source>
</evidence>
<evidence type="ECO:0000313" key="15">
    <source>
        <dbReference type="EMBL" id="SFV14201.1"/>
    </source>
</evidence>
<evidence type="ECO:0000256" key="6">
    <source>
        <dbReference type="ARBA" id="ARBA00023077"/>
    </source>
</evidence>
<keyword evidence="9 10" id="KW-0998">Cell outer membrane</keyword>
<gene>
    <name evidence="15" type="ORF">SAMN05216552_104148</name>
</gene>
<dbReference type="EMBL" id="FPBO01000041">
    <property type="protein sequence ID" value="SFV14201.1"/>
    <property type="molecule type" value="Genomic_DNA"/>
</dbReference>
<dbReference type="GO" id="GO:0009279">
    <property type="term" value="C:cell outer membrane"/>
    <property type="evidence" value="ECO:0007669"/>
    <property type="project" value="UniProtKB-SubCell"/>
</dbReference>
<sequence>MQIRLACTLAVSTLLALGPAGAATVADGDLADLSIEQLSNIVITSVSRQEERLGNAAASIYIISAGEIRRGGVRSLPEALRLAPNLQVARVDARNYAITARGFGTVFQNKLLVLIDGRTTYSPLFSGVYWDAHDLVMEDIERIEVISGPGATMWGVNAVNGVINVITKSAKDTAGALASVVAGANEKDGTARFGAGLPNGGHYRLYARYMQVDDTYTAAGVNTRFGMQRRQAGFRADTDLLDGGLTVSGDAYQGRMAQINTRDIVISGANLVGRYTRKLADDSDLRLQLVLDHTERNQPANFIDRLNTAELEAQHSVRLGARHAVVWGGGYRHSWDQVTSGGFAFLPSKLDMHWGNVFAQDEITLAEGVRATAGLKVESNSYTGAEYLPSLRLAWNPGPQRLVWASLARTVRAPSRIDRDLYAPAKPIMIAGKPYFLLGGGQDFVSEVANVAELGYRDQPTASLSYSATLFYGRYDKLRTQEPVPVFGFAHRNGGNAITRGLELWGRWQAGRDWRLSGGMVAQDIGFSVDQGSRDAAIGTAFGTNDPKLHWLLRSSYDFSDTQQLDATLRYNGKLPNPAVPSYYEMDLQWLWKPREHIELALIGQNLLHSKHPEFGGLLGRSVFERTALLKLTWRY</sequence>
<accession>A0A1I7LWW2</accession>
<dbReference type="Pfam" id="PF00593">
    <property type="entry name" value="TonB_dep_Rec_b-barrel"/>
    <property type="match status" value="1"/>
</dbReference>
<dbReference type="InterPro" id="IPR039426">
    <property type="entry name" value="TonB-dep_rcpt-like"/>
</dbReference>
<dbReference type="InterPro" id="IPR000531">
    <property type="entry name" value="Beta-barrel_TonB"/>
</dbReference>
<dbReference type="Gene3D" id="2.170.130.10">
    <property type="entry name" value="TonB-dependent receptor, plug domain"/>
    <property type="match status" value="1"/>
</dbReference>
<comment type="similarity">
    <text evidence="2 10 11">Belongs to the TonB-dependent receptor family.</text>
</comment>
<evidence type="ECO:0000256" key="9">
    <source>
        <dbReference type="ARBA" id="ARBA00023237"/>
    </source>
</evidence>
<evidence type="ECO:0000256" key="7">
    <source>
        <dbReference type="ARBA" id="ARBA00023136"/>
    </source>
</evidence>
<dbReference type="SUPFAM" id="SSF56935">
    <property type="entry name" value="Porins"/>
    <property type="match status" value="1"/>
</dbReference>
<proteinExistence type="inferred from homology"/>
<dbReference type="InterPro" id="IPR036942">
    <property type="entry name" value="Beta-barrel_TonB_sf"/>
</dbReference>
<name>A0A1I7LWW2_9BURK</name>
<evidence type="ECO:0000313" key="16">
    <source>
        <dbReference type="Proteomes" id="UP000199391"/>
    </source>
</evidence>
<comment type="subcellular location">
    <subcellularLocation>
        <location evidence="1 10">Cell outer membrane</location>
        <topology evidence="1 10">Multi-pass membrane protein</topology>
    </subcellularLocation>
</comment>
<evidence type="ECO:0000256" key="12">
    <source>
        <dbReference type="SAM" id="SignalP"/>
    </source>
</evidence>
<dbReference type="Proteomes" id="UP000199391">
    <property type="component" value="Unassembled WGS sequence"/>
</dbReference>
<evidence type="ECO:0000256" key="11">
    <source>
        <dbReference type="RuleBase" id="RU003357"/>
    </source>
</evidence>
<feature type="domain" description="TonB-dependent receptor-like beta-barrel" evidence="13">
    <location>
        <begin position="192"/>
        <end position="607"/>
    </location>
</feature>
<evidence type="ECO:0000256" key="5">
    <source>
        <dbReference type="ARBA" id="ARBA00022692"/>
    </source>
</evidence>
<dbReference type="Pfam" id="PF07715">
    <property type="entry name" value="Plug"/>
    <property type="match status" value="1"/>
</dbReference>
<dbReference type="OrthoDB" id="183532at2"/>
<dbReference type="InterPro" id="IPR012910">
    <property type="entry name" value="Plug_dom"/>
</dbReference>
<keyword evidence="7 10" id="KW-0472">Membrane</keyword>
<dbReference type="AlphaFoldDB" id="A0A1I7LWW2"/>
<keyword evidence="5 10" id="KW-0812">Transmembrane</keyword>
<evidence type="ECO:0000256" key="2">
    <source>
        <dbReference type="ARBA" id="ARBA00009810"/>
    </source>
</evidence>
<feature type="domain" description="TonB-dependent receptor plug" evidence="14">
    <location>
        <begin position="55"/>
        <end position="162"/>
    </location>
</feature>
<feature type="signal peptide" evidence="12">
    <location>
        <begin position="1"/>
        <end position="22"/>
    </location>
</feature>
<keyword evidence="6 11" id="KW-0798">TonB box</keyword>
<dbReference type="STRING" id="1035707.SAMN05216552_104148"/>
<keyword evidence="4 10" id="KW-1134">Transmembrane beta strand</keyword>
<evidence type="ECO:0000256" key="8">
    <source>
        <dbReference type="ARBA" id="ARBA00023170"/>
    </source>
</evidence>
<protein>
    <submittedName>
        <fullName evidence="15">Iron complex outermembrane recepter protein</fullName>
    </submittedName>
</protein>